<dbReference type="KEGG" id="dpa:109546318"/>
<evidence type="ECO:0000313" key="5">
    <source>
        <dbReference type="Proteomes" id="UP000019118"/>
    </source>
</evidence>
<feature type="signal peptide" evidence="2">
    <location>
        <begin position="1"/>
        <end position="19"/>
    </location>
</feature>
<evidence type="ECO:0000313" key="6">
    <source>
        <dbReference type="Proteomes" id="UP000030742"/>
    </source>
</evidence>
<dbReference type="EnsemblMetazoa" id="XM_019917237.1">
    <property type="protein sequence ID" value="XP_019772796.1"/>
    <property type="gene ID" value="LOC109546318"/>
</dbReference>
<protein>
    <submittedName>
        <fullName evidence="3 4">Uncharacterized protein</fullName>
    </submittedName>
</protein>
<reference evidence="4" key="2">
    <citation type="submission" date="2024-08" db="UniProtKB">
        <authorList>
            <consortium name="EnsemblMetazoa"/>
        </authorList>
    </citation>
    <scope>IDENTIFICATION</scope>
</reference>
<evidence type="ECO:0000256" key="1">
    <source>
        <dbReference type="SAM" id="MobiDB-lite"/>
    </source>
</evidence>
<keyword evidence="5" id="KW-1185">Reference proteome</keyword>
<evidence type="ECO:0000313" key="4">
    <source>
        <dbReference type="EnsemblMetazoa" id="XP_019772796.1"/>
    </source>
</evidence>
<dbReference type="EMBL" id="KB632382">
    <property type="protein sequence ID" value="ERL94191.1"/>
    <property type="molecule type" value="Genomic_DNA"/>
</dbReference>
<dbReference type="AlphaFoldDB" id="U4UVC6"/>
<sequence>MKVKKTILILMAISYAANAYETIQCADVLKSHSSADDKYLEVTQLKGSAAATLTNCIEQWQVVKICEESPHTKWINCDVSATTSRGDPSGSTPSTYWRSNTLHLPLSFKPSTKAPSYFNGDLDEESDIFGDKFQLAVESLDEVALFNSIGQLSEDEEEGEITTLEPDTSTSTSTSTTPASTTTPTPTTLTPISSTDSTIPTSRLPRTTPETSGSESSSTVWIMLVLYLGWGLLIL</sequence>
<feature type="compositionally biased region" description="Low complexity" evidence="1">
    <location>
        <begin position="161"/>
        <end position="215"/>
    </location>
</feature>
<dbReference type="Proteomes" id="UP000019118">
    <property type="component" value="Unassembled WGS sequence"/>
</dbReference>
<evidence type="ECO:0000313" key="3">
    <source>
        <dbReference type="EMBL" id="ERL94191.1"/>
    </source>
</evidence>
<gene>
    <name evidence="4" type="primary">109546318</name>
    <name evidence="3" type="ORF">D910_11473</name>
</gene>
<accession>U4UVC6</accession>
<reference evidence="5 6" key="1">
    <citation type="journal article" date="2013" name="Genome Biol.">
        <title>Draft genome of the mountain pine beetle, Dendroctonus ponderosae Hopkins, a major forest pest.</title>
        <authorList>
            <person name="Keeling C.I."/>
            <person name="Yuen M.M."/>
            <person name="Liao N.Y."/>
            <person name="Docking T.R."/>
            <person name="Chan S.K."/>
            <person name="Taylor G.A."/>
            <person name="Palmquist D.L."/>
            <person name="Jackman S.D."/>
            <person name="Nguyen A."/>
            <person name="Li M."/>
            <person name="Henderson H."/>
            <person name="Janes J.K."/>
            <person name="Zhao Y."/>
            <person name="Pandoh P."/>
            <person name="Moore R."/>
            <person name="Sperling F.A."/>
            <person name="Huber D.P."/>
            <person name="Birol I."/>
            <person name="Jones S.J."/>
            <person name="Bohlmann J."/>
        </authorList>
    </citation>
    <scope>NUCLEOTIDE SEQUENCE</scope>
</reference>
<keyword evidence="2" id="KW-0732">Signal</keyword>
<organism evidence="3 6">
    <name type="scientific">Dendroctonus ponderosae</name>
    <name type="common">Mountain pine beetle</name>
    <dbReference type="NCBI Taxonomy" id="77166"/>
    <lineage>
        <taxon>Eukaryota</taxon>
        <taxon>Metazoa</taxon>
        <taxon>Ecdysozoa</taxon>
        <taxon>Arthropoda</taxon>
        <taxon>Hexapoda</taxon>
        <taxon>Insecta</taxon>
        <taxon>Pterygota</taxon>
        <taxon>Neoptera</taxon>
        <taxon>Endopterygota</taxon>
        <taxon>Coleoptera</taxon>
        <taxon>Polyphaga</taxon>
        <taxon>Cucujiformia</taxon>
        <taxon>Curculionidae</taxon>
        <taxon>Scolytinae</taxon>
        <taxon>Dendroctonus</taxon>
    </lineage>
</organism>
<proteinExistence type="predicted"/>
<evidence type="ECO:0000256" key="2">
    <source>
        <dbReference type="SAM" id="SignalP"/>
    </source>
</evidence>
<name>U4UVC6_DENPD</name>
<feature type="region of interest" description="Disordered" evidence="1">
    <location>
        <begin position="150"/>
        <end position="215"/>
    </location>
</feature>
<dbReference type="Proteomes" id="UP000030742">
    <property type="component" value="Unassembled WGS sequence"/>
</dbReference>
<feature type="chain" id="PRO_5044739101" evidence="2">
    <location>
        <begin position="20"/>
        <end position="235"/>
    </location>
</feature>